<evidence type="ECO:0000313" key="2">
    <source>
        <dbReference type="EMBL" id="KAL1507566.1"/>
    </source>
</evidence>
<sequence>MAAPVPRLAPLLLLLLLAGAAHALTLAPRAARLTPRAAVRMSFFSDFFRELDNFVDDATSRRLGNGSKFYGKRKSSFYGADDAERKSGAEGEDYTGPAGGSYFVLSKERDDQGRPLRFLSRKEAREIARKEEEERWARLGQSDDLRQQFKEAVEREGSGEP</sequence>
<dbReference type="Proteomes" id="UP001515480">
    <property type="component" value="Unassembled WGS sequence"/>
</dbReference>
<keyword evidence="1" id="KW-0732">Signal</keyword>
<comment type="caution">
    <text evidence="2">The sequence shown here is derived from an EMBL/GenBank/DDBJ whole genome shotgun (WGS) entry which is preliminary data.</text>
</comment>
<dbReference type="AlphaFoldDB" id="A0AB34IU56"/>
<accession>A0AB34IU56</accession>
<feature type="signal peptide" evidence="1">
    <location>
        <begin position="1"/>
        <end position="23"/>
    </location>
</feature>
<reference evidence="2 3" key="1">
    <citation type="journal article" date="2024" name="Science">
        <title>Giant polyketide synthase enzymes in the biosynthesis of giant marine polyether toxins.</title>
        <authorList>
            <person name="Fallon T.R."/>
            <person name="Shende V.V."/>
            <person name="Wierzbicki I.H."/>
            <person name="Pendleton A.L."/>
            <person name="Watervoot N.F."/>
            <person name="Auber R.P."/>
            <person name="Gonzalez D.J."/>
            <person name="Wisecaver J.H."/>
            <person name="Moore B.S."/>
        </authorList>
    </citation>
    <scope>NUCLEOTIDE SEQUENCE [LARGE SCALE GENOMIC DNA]</scope>
    <source>
        <strain evidence="2 3">12B1</strain>
    </source>
</reference>
<evidence type="ECO:0000256" key="1">
    <source>
        <dbReference type="SAM" id="SignalP"/>
    </source>
</evidence>
<proteinExistence type="predicted"/>
<keyword evidence="3" id="KW-1185">Reference proteome</keyword>
<dbReference type="EMBL" id="JBGBPQ010000017">
    <property type="protein sequence ID" value="KAL1507566.1"/>
    <property type="molecule type" value="Genomic_DNA"/>
</dbReference>
<evidence type="ECO:0000313" key="3">
    <source>
        <dbReference type="Proteomes" id="UP001515480"/>
    </source>
</evidence>
<organism evidence="2 3">
    <name type="scientific">Prymnesium parvum</name>
    <name type="common">Toxic golden alga</name>
    <dbReference type="NCBI Taxonomy" id="97485"/>
    <lineage>
        <taxon>Eukaryota</taxon>
        <taxon>Haptista</taxon>
        <taxon>Haptophyta</taxon>
        <taxon>Prymnesiophyceae</taxon>
        <taxon>Prymnesiales</taxon>
        <taxon>Prymnesiaceae</taxon>
        <taxon>Prymnesium</taxon>
    </lineage>
</organism>
<protein>
    <submittedName>
        <fullName evidence="2">Uncharacterized protein</fullName>
    </submittedName>
</protein>
<gene>
    <name evidence="2" type="ORF">AB1Y20_007186</name>
</gene>
<name>A0AB34IU56_PRYPA</name>
<feature type="chain" id="PRO_5044324053" evidence="1">
    <location>
        <begin position="24"/>
        <end position="161"/>
    </location>
</feature>